<accession>A0A4Q9M937</accession>
<keyword evidence="11" id="KW-0812">Transmembrane</keyword>
<dbReference type="PRINTS" id="PR00385">
    <property type="entry name" value="P450"/>
</dbReference>
<dbReference type="InterPro" id="IPR002401">
    <property type="entry name" value="Cyt_P450_E_grp-I"/>
</dbReference>
<dbReference type="InterPro" id="IPR047146">
    <property type="entry name" value="Cyt_P450_E_CYP52_fungi"/>
</dbReference>
<keyword evidence="6 8" id="KW-0408">Iron</keyword>
<dbReference type="GO" id="GO:0020037">
    <property type="term" value="F:heme binding"/>
    <property type="evidence" value="ECO:0007669"/>
    <property type="project" value="InterPro"/>
</dbReference>
<protein>
    <submittedName>
        <fullName evidence="12">Cytochrome P450</fullName>
    </submittedName>
</protein>
<keyword evidence="11" id="KW-0472">Membrane</keyword>
<evidence type="ECO:0000256" key="2">
    <source>
        <dbReference type="ARBA" id="ARBA00010617"/>
    </source>
</evidence>
<dbReference type="PANTHER" id="PTHR24287">
    <property type="entry name" value="P450, PUTATIVE (EUROFUNG)-RELATED"/>
    <property type="match status" value="1"/>
</dbReference>
<dbReference type="AlphaFoldDB" id="A0A4Q9M937"/>
<dbReference type="PANTHER" id="PTHR24287:SF1">
    <property type="entry name" value="P450, PUTATIVE (EUROFUNG)-RELATED"/>
    <property type="match status" value="1"/>
</dbReference>
<dbReference type="PRINTS" id="PR00463">
    <property type="entry name" value="EP450I"/>
</dbReference>
<dbReference type="SUPFAM" id="SSF48264">
    <property type="entry name" value="Cytochrome P450"/>
    <property type="match status" value="1"/>
</dbReference>
<evidence type="ECO:0000256" key="9">
    <source>
        <dbReference type="RuleBase" id="RU000461"/>
    </source>
</evidence>
<feature type="transmembrane region" description="Helical" evidence="11">
    <location>
        <begin position="41"/>
        <end position="67"/>
    </location>
</feature>
<evidence type="ECO:0000256" key="3">
    <source>
        <dbReference type="ARBA" id="ARBA00022617"/>
    </source>
</evidence>
<organism evidence="12">
    <name type="scientific">Dichomitus squalens</name>
    <dbReference type="NCBI Taxonomy" id="114155"/>
    <lineage>
        <taxon>Eukaryota</taxon>
        <taxon>Fungi</taxon>
        <taxon>Dikarya</taxon>
        <taxon>Basidiomycota</taxon>
        <taxon>Agaricomycotina</taxon>
        <taxon>Agaricomycetes</taxon>
        <taxon>Polyporales</taxon>
        <taxon>Polyporaceae</taxon>
        <taxon>Dichomitus</taxon>
    </lineage>
</organism>
<dbReference type="GO" id="GO:0016705">
    <property type="term" value="F:oxidoreductase activity, acting on paired donors, with incorporation or reduction of molecular oxygen"/>
    <property type="evidence" value="ECO:0007669"/>
    <property type="project" value="InterPro"/>
</dbReference>
<dbReference type="PROSITE" id="PS00086">
    <property type="entry name" value="CYTOCHROME_P450"/>
    <property type="match status" value="1"/>
</dbReference>
<keyword evidence="5 9" id="KW-0560">Oxidoreductase</keyword>
<evidence type="ECO:0000256" key="7">
    <source>
        <dbReference type="ARBA" id="ARBA00023033"/>
    </source>
</evidence>
<evidence type="ECO:0000313" key="12">
    <source>
        <dbReference type="EMBL" id="TBU23519.1"/>
    </source>
</evidence>
<evidence type="ECO:0000256" key="4">
    <source>
        <dbReference type="ARBA" id="ARBA00022723"/>
    </source>
</evidence>
<reference evidence="12" key="1">
    <citation type="submission" date="2019-01" db="EMBL/GenBank/DDBJ databases">
        <title>Draft genome sequences of three monokaryotic isolates of the white-rot basidiomycete fungus Dichomitus squalens.</title>
        <authorList>
            <consortium name="DOE Joint Genome Institute"/>
            <person name="Lopez S.C."/>
            <person name="Andreopoulos B."/>
            <person name="Pangilinan J."/>
            <person name="Lipzen A."/>
            <person name="Riley R."/>
            <person name="Ahrendt S."/>
            <person name="Ng V."/>
            <person name="Barry K."/>
            <person name="Daum C."/>
            <person name="Grigoriev I.V."/>
            <person name="Hilden K.S."/>
            <person name="Makela M.R."/>
            <person name="de Vries R.P."/>
        </authorList>
    </citation>
    <scope>NUCLEOTIDE SEQUENCE [LARGE SCALE GENOMIC DNA]</scope>
    <source>
        <strain evidence="12">OM18370.1</strain>
    </source>
</reference>
<evidence type="ECO:0000256" key="11">
    <source>
        <dbReference type="SAM" id="Phobius"/>
    </source>
</evidence>
<keyword evidence="7 9" id="KW-0503">Monooxygenase</keyword>
<feature type="region of interest" description="Disordered" evidence="10">
    <location>
        <begin position="547"/>
        <end position="567"/>
    </location>
</feature>
<evidence type="ECO:0000256" key="10">
    <source>
        <dbReference type="SAM" id="MobiDB-lite"/>
    </source>
</evidence>
<dbReference type="InterPro" id="IPR001128">
    <property type="entry name" value="Cyt_P450"/>
</dbReference>
<dbReference type="OrthoDB" id="1470350at2759"/>
<evidence type="ECO:0000256" key="1">
    <source>
        <dbReference type="ARBA" id="ARBA00001971"/>
    </source>
</evidence>
<feature type="binding site" description="axial binding residue" evidence="8">
    <location>
        <position position="518"/>
    </location>
    <ligand>
        <name>heme</name>
        <dbReference type="ChEBI" id="CHEBI:30413"/>
    </ligand>
    <ligandPart>
        <name>Fe</name>
        <dbReference type="ChEBI" id="CHEBI:18248"/>
    </ligandPart>
</feature>
<dbReference type="GO" id="GO:0005506">
    <property type="term" value="F:iron ion binding"/>
    <property type="evidence" value="ECO:0007669"/>
    <property type="project" value="InterPro"/>
</dbReference>
<comment type="cofactor">
    <cofactor evidence="1 8">
        <name>heme</name>
        <dbReference type="ChEBI" id="CHEBI:30413"/>
    </cofactor>
</comment>
<dbReference type="InterPro" id="IPR036396">
    <property type="entry name" value="Cyt_P450_sf"/>
</dbReference>
<keyword evidence="3 8" id="KW-0349">Heme</keyword>
<keyword evidence="11" id="KW-1133">Transmembrane helix</keyword>
<sequence length="596" mass="68128">MRSPSSRIPPGLPYALRFLVARLAPVTAVVIVLRVGQAQGIIHIPAVWLAISAVLSITLLVVVRVVYSKYDLQRRAARLGAVLPPSWEGKSIGNIDLLQYGIERWKNGYIGDGFWEKCEELGGIHSVTLFGELMYVTTDANIIKAMLATQFEEFVKGDRFGETMNDVLGEGVFNADGDLWKFHRTMTRPYFTKDRISHFDMFDRHADLAIRKMKERFRDGRALDFQELVSRFTLDSATEFLFGNCVHSLMNDLPYAYNDRRSPQIAQTASSASTTFSQAFTGVQEALAVRLRIGWSWIFAEMFKDTTRKHMEVVSAYVQPIIEEALRKKRSAIGKDEKVTEDEETLLDHLVKKTEDPTILHDETLNIMIAGRDTTAATLTLAVYLLCLYPEAFNKLRAEIMEKIGPKQMPGFDDIRNMKYLRAVINETLRLYPIVPFNVRVPTHDTTVPNPDPSQPPIFVPADINLAYSVFMMHRRKDYWGPDAAYFDPERFLDERLNKYFTGNPFIFLPFNAGPRICLGQQFAYNEMSFFLIRLLQHFSHMELDLDAQPPEARPPPEWANDEGHRGKEKISPKVHLTLYVQGGLWVKMTEADRDD</sequence>
<dbReference type="Pfam" id="PF00067">
    <property type="entry name" value="p450"/>
    <property type="match status" value="1"/>
</dbReference>
<dbReference type="GO" id="GO:0004497">
    <property type="term" value="F:monooxygenase activity"/>
    <property type="evidence" value="ECO:0007669"/>
    <property type="project" value="UniProtKB-KW"/>
</dbReference>
<dbReference type="Proteomes" id="UP000292957">
    <property type="component" value="Unassembled WGS sequence"/>
</dbReference>
<comment type="similarity">
    <text evidence="2 9">Belongs to the cytochrome P450 family.</text>
</comment>
<dbReference type="CDD" id="cd11063">
    <property type="entry name" value="CYP52"/>
    <property type="match status" value="1"/>
</dbReference>
<dbReference type="Gene3D" id="1.10.630.10">
    <property type="entry name" value="Cytochrome P450"/>
    <property type="match status" value="1"/>
</dbReference>
<dbReference type="EMBL" id="ML143503">
    <property type="protein sequence ID" value="TBU23519.1"/>
    <property type="molecule type" value="Genomic_DNA"/>
</dbReference>
<evidence type="ECO:0000256" key="5">
    <source>
        <dbReference type="ARBA" id="ARBA00023002"/>
    </source>
</evidence>
<proteinExistence type="inferred from homology"/>
<evidence type="ECO:0000256" key="6">
    <source>
        <dbReference type="ARBA" id="ARBA00023004"/>
    </source>
</evidence>
<keyword evidence="4 8" id="KW-0479">Metal-binding</keyword>
<gene>
    <name evidence="12" type="ORF">BD311DRAFT_703825</name>
</gene>
<dbReference type="InterPro" id="IPR017972">
    <property type="entry name" value="Cyt_P450_CS"/>
</dbReference>
<feature type="transmembrane region" description="Helical" evidence="11">
    <location>
        <begin position="12"/>
        <end position="35"/>
    </location>
</feature>
<evidence type="ECO:0000256" key="8">
    <source>
        <dbReference type="PIRSR" id="PIRSR602401-1"/>
    </source>
</evidence>
<name>A0A4Q9M937_9APHY</name>